<dbReference type="VEuPathDB" id="FungiDB:H257_15305"/>
<dbReference type="PANTHER" id="PTHR13318">
    <property type="entry name" value="PARTNER OF PAIRED, ISOFORM B-RELATED"/>
    <property type="match status" value="1"/>
</dbReference>
<evidence type="ECO:0000313" key="3">
    <source>
        <dbReference type="EMBL" id="KAF0709203.1"/>
    </source>
</evidence>
<comment type="caution">
    <text evidence="3">The sequence shown here is derived from an EMBL/GenBank/DDBJ whole genome shotgun (WGS) entry which is preliminary data.</text>
</comment>
<dbReference type="SUPFAM" id="SSF52047">
    <property type="entry name" value="RNI-like"/>
    <property type="match status" value="1"/>
</dbReference>
<dbReference type="InterPro" id="IPR006553">
    <property type="entry name" value="Leu-rich_rpt_Cys-con_subtyp"/>
</dbReference>
<dbReference type="Gene3D" id="3.80.10.10">
    <property type="entry name" value="Ribonuclease Inhibitor"/>
    <property type="match status" value="1"/>
</dbReference>
<accession>A0A6A4ZD44</accession>
<evidence type="ECO:0000313" key="4">
    <source>
        <dbReference type="Proteomes" id="UP000469452"/>
    </source>
</evidence>
<dbReference type="InterPro" id="IPR057207">
    <property type="entry name" value="FBXL15_LRR"/>
</dbReference>
<dbReference type="GO" id="GO:0031146">
    <property type="term" value="P:SCF-dependent proteasomal ubiquitin-dependent protein catabolic process"/>
    <property type="evidence" value="ECO:0007669"/>
    <property type="project" value="TreeGrafter"/>
</dbReference>
<evidence type="ECO:0000259" key="2">
    <source>
        <dbReference type="Pfam" id="PF25372"/>
    </source>
</evidence>
<protein>
    <recommendedName>
        <fullName evidence="2">F-box/LRR-repeat protein 15-like leucin rich repeat domain-containing protein</fullName>
    </recommendedName>
</protein>
<proteinExistence type="predicted"/>
<reference evidence="3 4" key="1">
    <citation type="submission" date="2019-06" db="EMBL/GenBank/DDBJ databases">
        <title>Genomics analysis of Aphanomyces spp. identifies a new class of oomycete effector associated with host adaptation.</title>
        <authorList>
            <person name="Gaulin E."/>
        </authorList>
    </citation>
    <scope>NUCLEOTIDE SEQUENCE [LARGE SCALE GENOMIC DNA]</scope>
    <source>
        <strain evidence="3 4">E</strain>
    </source>
</reference>
<name>A0A6A4ZD44_APHAT</name>
<dbReference type="Pfam" id="PF25372">
    <property type="entry name" value="DUF7885"/>
    <property type="match status" value="1"/>
</dbReference>
<dbReference type="SMART" id="SM00367">
    <property type="entry name" value="LRR_CC"/>
    <property type="match status" value="6"/>
</dbReference>
<feature type="region of interest" description="Disordered" evidence="1">
    <location>
        <begin position="1"/>
        <end position="29"/>
    </location>
</feature>
<gene>
    <name evidence="3" type="ORF">AaE_012940</name>
</gene>
<evidence type="ECO:0000256" key="1">
    <source>
        <dbReference type="SAM" id="MobiDB-lite"/>
    </source>
</evidence>
<dbReference type="AlphaFoldDB" id="A0A6A4ZD44"/>
<feature type="domain" description="F-box/LRR-repeat protein 15-like leucin rich repeat" evidence="2">
    <location>
        <begin position="159"/>
        <end position="338"/>
    </location>
</feature>
<organism evidence="3 4">
    <name type="scientific">Aphanomyces astaci</name>
    <name type="common">Crayfish plague agent</name>
    <dbReference type="NCBI Taxonomy" id="112090"/>
    <lineage>
        <taxon>Eukaryota</taxon>
        <taxon>Sar</taxon>
        <taxon>Stramenopiles</taxon>
        <taxon>Oomycota</taxon>
        <taxon>Saprolegniomycetes</taxon>
        <taxon>Saprolegniales</taxon>
        <taxon>Verrucalvaceae</taxon>
        <taxon>Aphanomyces</taxon>
    </lineage>
</organism>
<sequence length="393" mass="43329">MTLRDCRDDDENPDDAAHRSAHALSKSSEGGGIDQLDANVMAHLLQFLAMNDRVQLVSTCKSLAQGGVATKFETCCGACAPCVAGLQHLCTDAPERQWARQTWTSILRRHGHALVELHLVGCVHLSPDVFASPEVRRMLQHLRVLRIDMCPGLNTRSLHSLLATCENLRRVHIVNMPLDDAGLTALVDSNRRTLRAVDLTGCHLLVGSGLQALRGSQVEQVSLEGCHRVKMCELEGMLEACCNTLHLRSLNVQYCHHVDDRIAQCIAANVPTLEHLNMRYCYKLTDGGVASICASLGRLKTLDLSQCPRITDAAVRAISTSLPLLQHLKLWSCRQLTSTLTLPSLNVAGQKTNSHRHVGSKEGSTKWQQTDQVGQFQRQVLLLNQAQIVRLQC</sequence>
<dbReference type="InterPro" id="IPR032675">
    <property type="entry name" value="LRR_dom_sf"/>
</dbReference>
<dbReference type="GO" id="GO:0019005">
    <property type="term" value="C:SCF ubiquitin ligase complex"/>
    <property type="evidence" value="ECO:0007669"/>
    <property type="project" value="TreeGrafter"/>
</dbReference>
<dbReference type="Proteomes" id="UP000469452">
    <property type="component" value="Unassembled WGS sequence"/>
</dbReference>
<dbReference type="EMBL" id="VJMI01018842">
    <property type="protein sequence ID" value="KAF0709203.1"/>
    <property type="molecule type" value="Genomic_DNA"/>
</dbReference>